<feature type="transmembrane region" description="Helical" evidence="15">
    <location>
        <begin position="155"/>
        <end position="174"/>
    </location>
</feature>
<evidence type="ECO:0000256" key="4">
    <source>
        <dbReference type="ARBA" id="ARBA00009780"/>
    </source>
</evidence>
<comment type="function">
    <text evidence="15">Hydrolyzes the sphingolipid ceramide into sphingosine and free fatty acid.</text>
</comment>
<evidence type="ECO:0000256" key="2">
    <source>
        <dbReference type="ARBA" id="ARBA00004760"/>
    </source>
</evidence>
<keyword evidence="5 15" id="KW-0812">Transmembrane</keyword>
<dbReference type="EMBL" id="SWLE01000019">
    <property type="protein sequence ID" value="TNM88277.1"/>
    <property type="molecule type" value="Genomic_DNA"/>
</dbReference>
<comment type="subcellular location">
    <subcellularLocation>
        <location evidence="1">Membrane</location>
        <topology evidence="1">Multi-pass membrane protein</topology>
    </subcellularLocation>
</comment>
<dbReference type="UniPathway" id="UPA00222"/>
<keyword evidence="14" id="KW-0862">Zinc</keyword>
<keyword evidence="6 15" id="KW-0378">Hydrolase</keyword>
<reference evidence="16 17" key="1">
    <citation type="submission" date="2019-04" db="EMBL/GenBank/DDBJ databases">
        <title>The sequence and de novo assembly of Takifugu bimaculatus genome using PacBio and Hi-C technologies.</title>
        <authorList>
            <person name="Xu P."/>
            <person name="Liu B."/>
            <person name="Zhou Z."/>
        </authorList>
    </citation>
    <scope>NUCLEOTIDE SEQUENCE [LARGE SCALE GENOMIC DNA]</scope>
    <source>
        <strain evidence="16">TB-2018</strain>
        <tissue evidence="16">Muscle</tissue>
    </source>
</reference>
<comment type="catalytic activity">
    <reaction evidence="11">
        <text>an N-acylsphing-4-enine + H2O = sphing-4-enine + a fatty acid</text>
        <dbReference type="Rhea" id="RHEA:20856"/>
        <dbReference type="ChEBI" id="CHEBI:15377"/>
        <dbReference type="ChEBI" id="CHEBI:28868"/>
        <dbReference type="ChEBI" id="CHEBI:52639"/>
        <dbReference type="ChEBI" id="CHEBI:57756"/>
        <dbReference type="EC" id="3.5.1.23"/>
    </reaction>
    <physiologicalReaction direction="left-to-right" evidence="11">
        <dbReference type="Rhea" id="RHEA:20857"/>
    </physiologicalReaction>
</comment>
<feature type="binding site" evidence="13">
    <location>
        <position position="114"/>
    </location>
    <ligand>
        <name>Ca(2+)</name>
        <dbReference type="ChEBI" id="CHEBI:29108"/>
    </ligand>
</feature>
<feature type="transmembrane region" description="Helical" evidence="15">
    <location>
        <begin position="269"/>
        <end position="285"/>
    </location>
</feature>
<feature type="transmembrane region" description="Helical" evidence="15">
    <location>
        <begin position="305"/>
        <end position="324"/>
    </location>
</feature>
<evidence type="ECO:0000313" key="17">
    <source>
        <dbReference type="Proteomes" id="UP000516260"/>
    </source>
</evidence>
<dbReference type="GO" id="GO:0016020">
    <property type="term" value="C:membrane"/>
    <property type="evidence" value="ECO:0007669"/>
    <property type="project" value="UniProtKB-SubCell"/>
</dbReference>
<keyword evidence="17" id="KW-1185">Reference proteome</keyword>
<evidence type="ECO:0000256" key="10">
    <source>
        <dbReference type="ARBA" id="ARBA00047401"/>
    </source>
</evidence>
<dbReference type="GO" id="GO:0046514">
    <property type="term" value="P:ceramide catabolic process"/>
    <property type="evidence" value="ECO:0007669"/>
    <property type="project" value="TreeGrafter"/>
</dbReference>
<sequence length="364" mass="41310">MNPEAGLEMSSSAHSPSLFFIPLQTPRVGGRAASVGGKTFLSVTHPSTELFSVSPVQQERERFDAPPRRIHLLCCVSPGPDPHRRSGARLGEVYSSEKMADIFSYESSEIDWCEDNYKHSEQVVESFNTMSSFIFFIIAPIMLYLLHPYAKERNLAIHLVWIMMIFVGLFSAYFHMTLSFVGQMLDELSILWVLAAGYALWFPRRLFPPFIKDRSTFSTLVLVVTVVTTASSFVKPTANAYALNCFGLHLLYVLAVEMKHCTDEKALRLAKFSVVLWVLAISCWISDRFGCSFWRKLNFCYLHGFWHILIAIAVAYGSTLIAYLDANYEIPYSLPGLQYWPCDKWAVGLPHIVLKGTTKTRKRC</sequence>
<keyword evidence="7" id="KW-0746">Sphingolipid metabolism</keyword>
<gene>
    <name evidence="16" type="ORF">fugu_006498</name>
</gene>
<evidence type="ECO:0000256" key="8">
    <source>
        <dbReference type="ARBA" id="ARBA00022989"/>
    </source>
</evidence>
<comment type="similarity">
    <text evidence="4 15">Belongs to the alkaline ceramidase family.</text>
</comment>
<keyword evidence="15" id="KW-0443">Lipid metabolism</keyword>
<dbReference type="PANTHER" id="PTHR46139:SF2">
    <property type="entry name" value="ALKALINE CERAMIDASE 1"/>
    <property type="match status" value="1"/>
</dbReference>
<keyword evidence="9 15" id="KW-0472">Membrane</keyword>
<evidence type="ECO:0000256" key="6">
    <source>
        <dbReference type="ARBA" id="ARBA00022801"/>
    </source>
</evidence>
<feature type="transmembrane region" description="Helical" evidence="15">
    <location>
        <begin position="127"/>
        <end position="146"/>
    </location>
</feature>
<evidence type="ECO:0000256" key="9">
    <source>
        <dbReference type="ARBA" id="ARBA00023136"/>
    </source>
</evidence>
<evidence type="ECO:0000256" key="3">
    <source>
        <dbReference type="ARBA" id="ARBA00004991"/>
    </source>
</evidence>
<dbReference type="Pfam" id="PF05875">
    <property type="entry name" value="Ceramidase"/>
    <property type="match status" value="1"/>
</dbReference>
<dbReference type="AlphaFoldDB" id="A0A4Z2B895"/>
<dbReference type="EC" id="3.5.1.-" evidence="15"/>
<proteinExistence type="inferred from homology"/>
<keyword evidence="13" id="KW-0106">Calcium</keyword>
<protein>
    <recommendedName>
        <fullName evidence="15">Alkaline ceramidase</fullName>
        <ecNumber evidence="15">3.5.1.-</ecNumber>
    </recommendedName>
</protein>
<feature type="binding site" evidence="14">
    <location>
        <position position="307"/>
    </location>
    <ligand>
        <name>Zn(2+)</name>
        <dbReference type="ChEBI" id="CHEBI:29105"/>
        <note>catalytic</note>
    </ligand>
</feature>
<dbReference type="GO" id="GO:0017040">
    <property type="term" value="F:N-acylsphingosine amidohydrolase activity"/>
    <property type="evidence" value="ECO:0007669"/>
    <property type="project" value="UniProtKB-EC"/>
</dbReference>
<comment type="caution">
    <text evidence="16">The sequence shown here is derived from an EMBL/GenBank/DDBJ whole genome shotgun (WGS) entry which is preliminary data.</text>
</comment>
<evidence type="ECO:0000256" key="15">
    <source>
        <dbReference type="RuleBase" id="RU364079"/>
    </source>
</evidence>
<evidence type="ECO:0000256" key="12">
    <source>
        <dbReference type="ARBA" id="ARBA00049511"/>
    </source>
</evidence>
<comment type="catalytic activity">
    <reaction evidence="12">
        <text>an N-acylsphinganine + H2O = sphinganine + a fatty acid</text>
        <dbReference type="Rhea" id="RHEA:33551"/>
        <dbReference type="ChEBI" id="CHEBI:15377"/>
        <dbReference type="ChEBI" id="CHEBI:28868"/>
        <dbReference type="ChEBI" id="CHEBI:31488"/>
        <dbReference type="ChEBI" id="CHEBI:57817"/>
    </reaction>
    <physiologicalReaction direction="left-to-right" evidence="12">
        <dbReference type="Rhea" id="RHEA:33552"/>
    </physiologicalReaction>
</comment>
<evidence type="ECO:0000256" key="14">
    <source>
        <dbReference type="PIRSR" id="PIRSR608901-2"/>
    </source>
</evidence>
<evidence type="ECO:0000256" key="13">
    <source>
        <dbReference type="PIRSR" id="PIRSR608901-1"/>
    </source>
</evidence>
<comment type="cofactor">
    <cofactor evidence="14">
        <name>Zn(2+)</name>
        <dbReference type="ChEBI" id="CHEBI:29105"/>
    </cofactor>
</comment>
<dbReference type="GO" id="GO:0046872">
    <property type="term" value="F:metal ion binding"/>
    <property type="evidence" value="ECO:0007669"/>
    <property type="project" value="UniProtKB-KW"/>
</dbReference>
<feature type="binding site" evidence="13">
    <location>
        <position position="116"/>
    </location>
    <ligand>
        <name>Ca(2+)</name>
        <dbReference type="ChEBI" id="CHEBI:29108"/>
    </ligand>
</feature>
<evidence type="ECO:0000313" key="16">
    <source>
        <dbReference type="EMBL" id="TNM88277.1"/>
    </source>
</evidence>
<evidence type="ECO:0000256" key="5">
    <source>
        <dbReference type="ARBA" id="ARBA00022692"/>
    </source>
</evidence>
<comment type="pathway">
    <text evidence="3">Sphingolipid metabolism.</text>
</comment>
<dbReference type="PANTHER" id="PTHR46139">
    <property type="entry name" value="ALKALINE CERAMIDASE"/>
    <property type="match status" value="1"/>
</dbReference>
<dbReference type="GO" id="GO:0005783">
    <property type="term" value="C:endoplasmic reticulum"/>
    <property type="evidence" value="ECO:0007669"/>
    <property type="project" value="TreeGrafter"/>
</dbReference>
<keyword evidence="13" id="KW-0479">Metal-binding</keyword>
<dbReference type="GO" id="GO:0046512">
    <property type="term" value="P:sphingosine biosynthetic process"/>
    <property type="evidence" value="ECO:0007669"/>
    <property type="project" value="TreeGrafter"/>
</dbReference>
<organism evidence="16 17">
    <name type="scientific">Takifugu bimaculatus</name>
    <dbReference type="NCBI Taxonomy" id="433685"/>
    <lineage>
        <taxon>Eukaryota</taxon>
        <taxon>Metazoa</taxon>
        <taxon>Chordata</taxon>
        <taxon>Craniata</taxon>
        <taxon>Vertebrata</taxon>
        <taxon>Euteleostomi</taxon>
        <taxon>Actinopterygii</taxon>
        <taxon>Neopterygii</taxon>
        <taxon>Teleostei</taxon>
        <taxon>Neoteleostei</taxon>
        <taxon>Acanthomorphata</taxon>
        <taxon>Eupercaria</taxon>
        <taxon>Tetraodontiformes</taxon>
        <taxon>Tetradontoidea</taxon>
        <taxon>Tetraodontidae</taxon>
        <taxon>Takifugu</taxon>
    </lineage>
</organism>
<feature type="binding site" evidence="13">
    <location>
        <position position="111"/>
    </location>
    <ligand>
        <name>Ca(2+)</name>
        <dbReference type="ChEBI" id="CHEBI:29108"/>
    </ligand>
</feature>
<feature type="binding site" evidence="13">
    <location>
        <position position="125"/>
    </location>
    <ligand>
        <name>Ca(2+)</name>
        <dbReference type="ChEBI" id="CHEBI:29108"/>
    </ligand>
</feature>
<accession>A0A4Z2B895</accession>
<feature type="transmembrane region" description="Helical" evidence="15">
    <location>
        <begin position="215"/>
        <end position="234"/>
    </location>
</feature>
<feature type="binding site" evidence="14">
    <location>
        <position position="303"/>
    </location>
    <ligand>
        <name>Zn(2+)</name>
        <dbReference type="ChEBI" id="CHEBI:29105"/>
        <note>catalytic</note>
    </ligand>
</feature>
<evidence type="ECO:0000256" key="1">
    <source>
        <dbReference type="ARBA" id="ARBA00004141"/>
    </source>
</evidence>
<dbReference type="Proteomes" id="UP000516260">
    <property type="component" value="Chromosome 6"/>
</dbReference>
<comment type="pathway">
    <text evidence="2">Lipid metabolism; sphingolipid metabolism.</text>
</comment>
<comment type="catalytic activity">
    <reaction evidence="10">
        <text>N-(9Z-octadecenoyl)-sphing-4-enine + H2O = sphing-4-enine + (9Z)-octadecenoate</text>
        <dbReference type="Rhea" id="RHEA:41299"/>
        <dbReference type="ChEBI" id="CHEBI:15377"/>
        <dbReference type="ChEBI" id="CHEBI:30823"/>
        <dbReference type="ChEBI" id="CHEBI:57756"/>
        <dbReference type="ChEBI" id="CHEBI:77996"/>
    </reaction>
    <physiologicalReaction direction="left-to-right" evidence="10">
        <dbReference type="Rhea" id="RHEA:41300"/>
    </physiologicalReaction>
</comment>
<keyword evidence="8 15" id="KW-1133">Transmembrane helix</keyword>
<evidence type="ECO:0000256" key="11">
    <source>
        <dbReference type="ARBA" id="ARBA00048323"/>
    </source>
</evidence>
<feature type="transmembrane region" description="Helical" evidence="15">
    <location>
        <begin position="180"/>
        <end position="203"/>
    </location>
</feature>
<evidence type="ECO:0000256" key="7">
    <source>
        <dbReference type="ARBA" id="ARBA00022919"/>
    </source>
</evidence>
<name>A0A4Z2B895_9TELE</name>
<feature type="binding site" evidence="13">
    <location>
        <position position="112"/>
    </location>
    <ligand>
        <name>Ca(2+)</name>
        <dbReference type="ChEBI" id="CHEBI:29108"/>
    </ligand>
</feature>
<feature type="binding site" evidence="14">
    <location>
        <position position="175"/>
    </location>
    <ligand>
        <name>Zn(2+)</name>
        <dbReference type="ChEBI" id="CHEBI:29105"/>
        <note>catalytic</note>
    </ligand>
</feature>
<feature type="transmembrane region" description="Helical" evidence="15">
    <location>
        <begin position="240"/>
        <end position="257"/>
    </location>
</feature>
<dbReference type="InterPro" id="IPR008901">
    <property type="entry name" value="ACER"/>
</dbReference>